<dbReference type="PROSITE" id="PS51352">
    <property type="entry name" value="THIOREDOXIN_2"/>
    <property type="match status" value="1"/>
</dbReference>
<name>A0A415QQ42_9BACT</name>
<proteinExistence type="predicted"/>
<dbReference type="InterPro" id="IPR036249">
    <property type="entry name" value="Thioredoxin-like_sf"/>
</dbReference>
<dbReference type="PANTHER" id="PTHR42852">
    <property type="entry name" value="THIOL:DISULFIDE INTERCHANGE PROTEIN DSBE"/>
    <property type="match status" value="1"/>
</dbReference>
<evidence type="ECO:0000313" key="4">
    <source>
        <dbReference type="EMBL" id="RHM46805.1"/>
    </source>
</evidence>
<gene>
    <name evidence="4" type="ORF">DWZ68_02215</name>
</gene>
<evidence type="ECO:0000256" key="2">
    <source>
        <dbReference type="SAM" id="SignalP"/>
    </source>
</evidence>
<feature type="domain" description="Thioredoxin" evidence="3">
    <location>
        <begin position="30"/>
        <end position="184"/>
    </location>
</feature>
<dbReference type="Gene3D" id="3.40.30.10">
    <property type="entry name" value="Glutaredoxin"/>
    <property type="match status" value="1"/>
</dbReference>
<dbReference type="Pfam" id="PF00578">
    <property type="entry name" value="AhpC-TSA"/>
    <property type="match status" value="1"/>
</dbReference>
<dbReference type="InterPro" id="IPR050553">
    <property type="entry name" value="Thioredoxin_ResA/DsbE_sf"/>
</dbReference>
<dbReference type="PANTHER" id="PTHR42852:SF17">
    <property type="entry name" value="THIOREDOXIN-LIKE PROTEIN HI_1115"/>
    <property type="match status" value="1"/>
</dbReference>
<dbReference type="SUPFAM" id="SSF52833">
    <property type="entry name" value="Thioredoxin-like"/>
    <property type="match status" value="1"/>
</dbReference>
<dbReference type="GO" id="GO:0016209">
    <property type="term" value="F:antioxidant activity"/>
    <property type="evidence" value="ECO:0007669"/>
    <property type="project" value="InterPro"/>
</dbReference>
<dbReference type="AlphaFoldDB" id="A0A415QQ42"/>
<dbReference type="CDD" id="cd02966">
    <property type="entry name" value="TlpA_like_family"/>
    <property type="match status" value="1"/>
</dbReference>
<evidence type="ECO:0000313" key="5">
    <source>
        <dbReference type="Proteomes" id="UP000286038"/>
    </source>
</evidence>
<feature type="signal peptide" evidence="2">
    <location>
        <begin position="1"/>
        <end position="19"/>
    </location>
</feature>
<evidence type="ECO:0000259" key="3">
    <source>
        <dbReference type="PROSITE" id="PS51352"/>
    </source>
</evidence>
<organism evidence="4 5">
    <name type="scientific">Butyricimonas virosa</name>
    <dbReference type="NCBI Taxonomy" id="544645"/>
    <lineage>
        <taxon>Bacteria</taxon>
        <taxon>Pseudomonadati</taxon>
        <taxon>Bacteroidota</taxon>
        <taxon>Bacteroidia</taxon>
        <taxon>Bacteroidales</taxon>
        <taxon>Odoribacteraceae</taxon>
        <taxon>Butyricimonas</taxon>
    </lineage>
</organism>
<dbReference type="InterPro" id="IPR000866">
    <property type="entry name" value="AhpC/TSA"/>
</dbReference>
<dbReference type="InterPro" id="IPR013766">
    <property type="entry name" value="Thioredoxin_domain"/>
</dbReference>
<reference evidence="4 5" key="1">
    <citation type="submission" date="2018-08" db="EMBL/GenBank/DDBJ databases">
        <title>A genome reference for cultivated species of the human gut microbiota.</title>
        <authorList>
            <person name="Zou Y."/>
            <person name="Xue W."/>
            <person name="Luo G."/>
        </authorList>
    </citation>
    <scope>NUCLEOTIDE SEQUENCE [LARGE SCALE GENOMIC DNA]</scope>
    <source>
        <strain evidence="4 5">AF34-33</strain>
    </source>
</reference>
<dbReference type="GO" id="GO:0016491">
    <property type="term" value="F:oxidoreductase activity"/>
    <property type="evidence" value="ECO:0007669"/>
    <property type="project" value="InterPro"/>
</dbReference>
<sequence>MKKTLLFIFAFFIVSSTFAQENDEFNWNSPMLGKKAPALKVKEWLTEKPDTTGKFIILDFWATFCGPCVKFTPYMNEFAKKFKKDVVFIAIATQSKESVEKGIKDIQKIKKKTQEKYTPIEFYQATDPKYELFNSYQGEGIPMVIIIDPNGIVRWQGNPHGEYGDGKGGLTAKVIEDIIVKYKK</sequence>
<keyword evidence="1" id="KW-0676">Redox-active center</keyword>
<protein>
    <submittedName>
        <fullName evidence="4">TlpA family protein disulfide reductase</fullName>
    </submittedName>
</protein>
<keyword evidence="2" id="KW-0732">Signal</keyword>
<dbReference type="PROSITE" id="PS00194">
    <property type="entry name" value="THIOREDOXIN_1"/>
    <property type="match status" value="1"/>
</dbReference>
<dbReference type="RefSeq" id="WP_118448470.1">
    <property type="nucleotide sequence ID" value="NZ_CABJDM010000002.1"/>
</dbReference>
<comment type="caution">
    <text evidence="4">The sequence shown here is derived from an EMBL/GenBank/DDBJ whole genome shotgun (WGS) entry which is preliminary data.</text>
</comment>
<dbReference type="EMBL" id="QRPV01000002">
    <property type="protein sequence ID" value="RHM46805.1"/>
    <property type="molecule type" value="Genomic_DNA"/>
</dbReference>
<dbReference type="InterPro" id="IPR017937">
    <property type="entry name" value="Thioredoxin_CS"/>
</dbReference>
<feature type="chain" id="PRO_5018994180" evidence="2">
    <location>
        <begin position="20"/>
        <end position="184"/>
    </location>
</feature>
<accession>A0A415QQ42</accession>
<evidence type="ECO:0000256" key="1">
    <source>
        <dbReference type="ARBA" id="ARBA00023284"/>
    </source>
</evidence>
<dbReference type="Proteomes" id="UP000286038">
    <property type="component" value="Unassembled WGS sequence"/>
</dbReference>